<dbReference type="InterPro" id="IPR018198">
    <property type="entry name" value="ATP_PRibTrfase_CS"/>
</dbReference>
<keyword evidence="19 29" id="KW-1133">Transmembrane helix</keyword>
<keyword evidence="22 29" id="KW-0472">Membrane</keyword>
<dbReference type="Pfam" id="PF08029">
    <property type="entry name" value="HisG_C"/>
    <property type="match status" value="1"/>
</dbReference>
<feature type="binding site" evidence="27">
    <location>
        <position position="688"/>
    </location>
    <ligand>
        <name>ATP</name>
        <dbReference type="ChEBI" id="CHEBI:30616"/>
    </ligand>
</feature>
<feature type="transmembrane region" description="Helical" evidence="29">
    <location>
        <begin position="1222"/>
        <end position="1240"/>
    </location>
</feature>
<feature type="binding site" evidence="28">
    <location>
        <position position="687"/>
    </location>
    <ligand>
        <name>Mg(2+)</name>
        <dbReference type="ChEBI" id="CHEBI:18420"/>
    </ligand>
</feature>
<dbReference type="InterPro" id="IPR006539">
    <property type="entry name" value="P-type_ATPase_IV"/>
</dbReference>
<evidence type="ECO:0000259" key="33">
    <source>
        <dbReference type="Pfam" id="PF01634"/>
    </source>
</evidence>
<dbReference type="NCBIfam" id="TIGR03455">
    <property type="entry name" value="HisG_C-term"/>
    <property type="match status" value="1"/>
</dbReference>
<feature type="transmembrane region" description="Helical" evidence="29">
    <location>
        <begin position="1252"/>
        <end position="1272"/>
    </location>
</feature>
<feature type="binding site" evidence="28">
    <location>
        <position position="1059"/>
    </location>
    <ligand>
        <name>Mg(2+)</name>
        <dbReference type="ChEBI" id="CHEBI:18420"/>
    </ligand>
</feature>
<feature type="binding site" evidence="27">
    <location>
        <position position="1035"/>
    </location>
    <ligand>
        <name>ATP</name>
        <dbReference type="ChEBI" id="CHEBI:30616"/>
    </ligand>
</feature>
<dbReference type="PROSITE" id="PS01316">
    <property type="entry name" value="ATP_P_PHORIBOSYLTR"/>
    <property type="match status" value="1"/>
</dbReference>
<dbReference type="Proteomes" id="UP000094801">
    <property type="component" value="Unassembled WGS sequence"/>
</dbReference>
<comment type="similarity">
    <text evidence="6 29">Belongs to the cation transport ATPase (P-type) (TC 3.A.3) family. Type IV subfamily.</text>
</comment>
<dbReference type="SFLD" id="SFLDS00003">
    <property type="entry name" value="Haloacid_Dehalogenase"/>
    <property type="match status" value="1"/>
</dbReference>
<dbReference type="Gene3D" id="3.30.70.120">
    <property type="match status" value="1"/>
</dbReference>
<evidence type="ECO:0000256" key="23">
    <source>
        <dbReference type="ARBA" id="ARBA00024646"/>
    </source>
</evidence>
<feature type="binding site" evidence="27">
    <location>
        <position position="813"/>
    </location>
    <ligand>
        <name>ATP</name>
        <dbReference type="ChEBI" id="CHEBI:30616"/>
    </ligand>
</feature>
<dbReference type="PROSITE" id="PS00154">
    <property type="entry name" value="ATPASE_E1_E2"/>
    <property type="match status" value="1"/>
</dbReference>
<dbReference type="PANTHER" id="PTHR24092">
    <property type="entry name" value="PROBABLE PHOSPHOLIPID-TRANSPORTING ATPASE"/>
    <property type="match status" value="1"/>
</dbReference>
<gene>
    <name evidence="37" type="ORF">CANARDRAFT_176029</name>
</gene>
<keyword evidence="18 29" id="KW-1278">Translocase</keyword>
<evidence type="ECO:0000256" key="31">
    <source>
        <dbReference type="SAM" id="MobiDB-lite"/>
    </source>
</evidence>
<dbReference type="GO" id="GO:0000105">
    <property type="term" value="P:L-histidine biosynthetic process"/>
    <property type="evidence" value="ECO:0007669"/>
    <property type="project" value="UniProtKB-KW"/>
</dbReference>
<evidence type="ECO:0000256" key="29">
    <source>
        <dbReference type="RuleBase" id="RU362033"/>
    </source>
</evidence>
<accession>A0A1E4T1I0</accession>
<evidence type="ECO:0000256" key="27">
    <source>
        <dbReference type="PIRSR" id="PIRSR606539-2"/>
    </source>
</evidence>
<name>A0A1E4T1I0_9ASCO</name>
<dbReference type="SUPFAM" id="SSF81653">
    <property type="entry name" value="Calcium ATPase, transduction domain A"/>
    <property type="match status" value="1"/>
</dbReference>
<evidence type="ECO:0000256" key="5">
    <source>
        <dbReference type="ARBA" id="ARBA00004667"/>
    </source>
</evidence>
<evidence type="ECO:0000256" key="8">
    <source>
        <dbReference type="ARBA" id="ARBA00022448"/>
    </source>
</evidence>
<evidence type="ECO:0000259" key="36">
    <source>
        <dbReference type="Pfam" id="PF16212"/>
    </source>
</evidence>
<comment type="catalytic activity">
    <reaction evidence="25">
        <text>a 1,2-diacyl-sn-glycero-3-phosphoethanolamine(out) + ATP + H2O = a 1,2-diacyl-sn-glycero-3-phosphoethanolamine(in) + ADP + phosphate + H(+)</text>
        <dbReference type="Rhea" id="RHEA:66132"/>
        <dbReference type="ChEBI" id="CHEBI:15377"/>
        <dbReference type="ChEBI" id="CHEBI:15378"/>
        <dbReference type="ChEBI" id="CHEBI:30616"/>
        <dbReference type="ChEBI" id="CHEBI:43474"/>
        <dbReference type="ChEBI" id="CHEBI:64612"/>
        <dbReference type="ChEBI" id="CHEBI:456216"/>
    </reaction>
    <physiologicalReaction direction="left-to-right" evidence="25">
        <dbReference type="Rhea" id="RHEA:66133"/>
    </physiologicalReaction>
</comment>
<feature type="binding site" evidence="27">
    <location>
        <position position="1059"/>
    </location>
    <ligand>
        <name>ATP</name>
        <dbReference type="ChEBI" id="CHEBI:30616"/>
    </ligand>
</feature>
<dbReference type="GO" id="GO:0005802">
    <property type="term" value="C:trans-Golgi network"/>
    <property type="evidence" value="ECO:0007669"/>
    <property type="project" value="TreeGrafter"/>
</dbReference>
<evidence type="ECO:0000256" key="30">
    <source>
        <dbReference type="SAM" id="Coils"/>
    </source>
</evidence>
<keyword evidence="8" id="KW-0813">Transport</keyword>
<feature type="binding site" evidence="27">
    <location>
        <position position="948"/>
    </location>
    <ligand>
        <name>ATP</name>
        <dbReference type="ChEBI" id="CHEBI:30616"/>
    </ligand>
</feature>
<dbReference type="GO" id="GO:0005886">
    <property type="term" value="C:plasma membrane"/>
    <property type="evidence" value="ECO:0007669"/>
    <property type="project" value="TreeGrafter"/>
</dbReference>
<feature type="binding site" evidence="27">
    <location>
        <position position="866"/>
    </location>
    <ligand>
        <name>ATP</name>
        <dbReference type="ChEBI" id="CHEBI:30616"/>
    </ligand>
</feature>
<dbReference type="GO" id="GO:0006897">
    <property type="term" value="P:endocytosis"/>
    <property type="evidence" value="ECO:0007669"/>
    <property type="project" value="TreeGrafter"/>
</dbReference>
<dbReference type="GO" id="GO:0000287">
    <property type="term" value="F:magnesium ion binding"/>
    <property type="evidence" value="ECO:0007669"/>
    <property type="project" value="UniProtKB-UniRule"/>
</dbReference>
<comment type="function">
    <text evidence="23">Catalyzes the condensation of ATP and 5-phosphoribose 1-diphosphate to form N'-(5'-phosphoribosyl)-ATP (PR-ATP). Has a crucial role in the pathway because the rate of histidine biosynthesis seems to be controlled primarily by regulation of the enzymatic activity.</text>
</comment>
<dbReference type="PANTHER" id="PTHR24092:SF5">
    <property type="entry name" value="PHOSPHOLIPID-TRANSPORTING ATPASE"/>
    <property type="match status" value="1"/>
</dbReference>
<dbReference type="InterPro" id="IPR013115">
    <property type="entry name" value="HisG_C"/>
</dbReference>
<dbReference type="GO" id="GO:0016887">
    <property type="term" value="F:ATP hydrolysis activity"/>
    <property type="evidence" value="ECO:0007669"/>
    <property type="project" value="InterPro"/>
</dbReference>
<evidence type="ECO:0000256" key="21">
    <source>
        <dbReference type="ARBA" id="ARBA00023102"/>
    </source>
</evidence>
<dbReference type="Gene3D" id="3.40.190.10">
    <property type="entry name" value="Periplasmic binding protein-like II"/>
    <property type="match status" value="1"/>
</dbReference>
<evidence type="ECO:0000256" key="3">
    <source>
        <dbReference type="ARBA" id="ARBA00004337"/>
    </source>
</evidence>
<evidence type="ECO:0000313" key="38">
    <source>
        <dbReference type="Proteomes" id="UP000094801"/>
    </source>
</evidence>
<dbReference type="InterPro" id="IPR032631">
    <property type="entry name" value="P-type_ATPase_N"/>
</dbReference>
<feature type="binding site" evidence="27">
    <location>
        <position position="949"/>
    </location>
    <ligand>
        <name>ATP</name>
        <dbReference type="ChEBI" id="CHEBI:30616"/>
    </ligand>
</feature>
<feature type="binding site" evidence="27">
    <location>
        <position position="770"/>
    </location>
    <ligand>
        <name>ATP</name>
        <dbReference type="ChEBI" id="CHEBI:30616"/>
    </ligand>
</feature>
<dbReference type="InterPro" id="IPR059000">
    <property type="entry name" value="ATPase_P-type_domA"/>
</dbReference>
<dbReference type="FunFam" id="3.40.50.1000:FF:000009">
    <property type="entry name" value="Phospholipid-transporting ATPase"/>
    <property type="match status" value="1"/>
</dbReference>
<dbReference type="InterPro" id="IPR023214">
    <property type="entry name" value="HAD_sf"/>
</dbReference>
<evidence type="ECO:0000256" key="22">
    <source>
        <dbReference type="ARBA" id="ARBA00023136"/>
    </source>
</evidence>
<feature type="region of interest" description="Disordered" evidence="31">
    <location>
        <begin position="270"/>
        <end position="298"/>
    </location>
</feature>
<comment type="pathway">
    <text evidence="5">Amino-acid biosynthesis; L-histidine biosynthesis; L-histidine from 5-phospho-alpha-D-ribose 1-diphosphate: step 1/9.</text>
</comment>
<keyword evidence="16 27" id="KW-0067">ATP-binding</keyword>
<evidence type="ECO:0000256" key="24">
    <source>
        <dbReference type="ARBA" id="ARBA00034036"/>
    </source>
</evidence>
<feature type="transmembrane region" description="Helical" evidence="29">
    <location>
        <begin position="1194"/>
        <end position="1216"/>
    </location>
</feature>
<dbReference type="PRINTS" id="PR00119">
    <property type="entry name" value="CATATPASE"/>
</dbReference>
<evidence type="ECO:0000256" key="12">
    <source>
        <dbReference type="ARBA" id="ARBA00022679"/>
    </source>
</evidence>
<feature type="binding site" evidence="27">
    <location>
        <position position="1029"/>
    </location>
    <ligand>
        <name>ATP</name>
        <dbReference type="ChEBI" id="CHEBI:30616"/>
    </ligand>
</feature>
<feature type="binding site" evidence="27">
    <location>
        <position position="687"/>
    </location>
    <ligand>
        <name>ATP</name>
        <dbReference type="ChEBI" id="CHEBI:30616"/>
    </ligand>
</feature>
<dbReference type="FunFam" id="3.40.1110.10:FF:000085">
    <property type="entry name" value="Phospholipid-transporting ATPase"/>
    <property type="match status" value="1"/>
</dbReference>
<keyword evidence="13 29" id="KW-0812">Transmembrane</keyword>
<dbReference type="InterPro" id="IPR018303">
    <property type="entry name" value="ATPase_P-typ_P_site"/>
</dbReference>
<feature type="coiled-coil region" evidence="30">
    <location>
        <begin position="420"/>
        <end position="447"/>
    </location>
</feature>
<proteinExistence type="inferred from homology"/>
<comment type="catalytic activity">
    <reaction evidence="1">
        <text>1-(5-phospho-beta-D-ribosyl)-ATP + diphosphate = 5-phospho-alpha-D-ribose 1-diphosphate + ATP</text>
        <dbReference type="Rhea" id="RHEA:18473"/>
        <dbReference type="ChEBI" id="CHEBI:30616"/>
        <dbReference type="ChEBI" id="CHEBI:33019"/>
        <dbReference type="ChEBI" id="CHEBI:58017"/>
        <dbReference type="ChEBI" id="CHEBI:73183"/>
        <dbReference type="EC" id="2.4.2.17"/>
    </reaction>
</comment>
<dbReference type="STRING" id="983967.A0A1E4T1I0"/>
<evidence type="ECO:0000256" key="13">
    <source>
        <dbReference type="ARBA" id="ARBA00022692"/>
    </source>
</evidence>
<dbReference type="SUPFAM" id="SSF56784">
    <property type="entry name" value="HAD-like"/>
    <property type="match status" value="1"/>
</dbReference>
<evidence type="ECO:0000256" key="10">
    <source>
        <dbReference type="ARBA" id="ARBA00022605"/>
    </source>
</evidence>
<evidence type="ECO:0000256" key="18">
    <source>
        <dbReference type="ARBA" id="ARBA00022967"/>
    </source>
</evidence>
<feature type="binding site" evidence="28">
    <location>
        <position position="689"/>
    </location>
    <ligand>
        <name>Mg(2+)</name>
        <dbReference type="ChEBI" id="CHEBI:18420"/>
    </ligand>
</feature>
<dbReference type="EC" id="7.6.2.1" evidence="29"/>
<keyword evidence="17 28" id="KW-0460">Magnesium</keyword>
<feature type="binding site" evidence="27">
    <location>
        <position position="837"/>
    </location>
    <ligand>
        <name>ATP</name>
        <dbReference type="ChEBI" id="CHEBI:30616"/>
    </ligand>
</feature>
<dbReference type="Pfam" id="PF13246">
    <property type="entry name" value="Cation_ATPase"/>
    <property type="match status" value="1"/>
</dbReference>
<dbReference type="SFLD" id="SFLDF00027">
    <property type="entry name" value="p-type_atpase"/>
    <property type="match status" value="1"/>
</dbReference>
<dbReference type="InterPro" id="IPR032630">
    <property type="entry name" value="P_typ_ATPase_c"/>
</dbReference>
<dbReference type="InterPro" id="IPR008250">
    <property type="entry name" value="ATPase_P-typ_transduc_dom_A_sf"/>
</dbReference>
<evidence type="ECO:0000259" key="35">
    <source>
        <dbReference type="Pfam" id="PF16209"/>
    </source>
</evidence>
<feature type="binding site" evidence="28">
    <location>
        <position position="1055"/>
    </location>
    <ligand>
        <name>Mg(2+)</name>
        <dbReference type="ChEBI" id="CHEBI:18420"/>
    </ligand>
</feature>
<dbReference type="GO" id="GO:0003879">
    <property type="term" value="F:ATP phosphoribosyltransferase activity"/>
    <property type="evidence" value="ECO:0007669"/>
    <property type="project" value="UniProtKB-EC"/>
</dbReference>
<dbReference type="NCBIfam" id="TIGR01494">
    <property type="entry name" value="ATPase_P-type"/>
    <property type="match status" value="2"/>
</dbReference>
<dbReference type="InterPro" id="IPR023298">
    <property type="entry name" value="ATPase_P-typ_TM_dom_sf"/>
</dbReference>
<dbReference type="InterPro" id="IPR015867">
    <property type="entry name" value="N-reg_PII/ATP_PRibTrfase_C"/>
</dbReference>
<comment type="catalytic activity">
    <reaction evidence="24 29">
        <text>ATP + H2O + phospholipidSide 1 = ADP + phosphate + phospholipidSide 2.</text>
        <dbReference type="EC" id="7.6.2.1"/>
    </reaction>
</comment>
<keyword evidence="15 27" id="KW-0547">Nucleotide-binding</keyword>
<feature type="domain" description="P-type ATPase N-terminal" evidence="35">
    <location>
        <begin position="355"/>
        <end position="404"/>
    </location>
</feature>
<evidence type="ECO:0000256" key="16">
    <source>
        <dbReference type="ARBA" id="ARBA00022840"/>
    </source>
</evidence>
<dbReference type="SUPFAM" id="SSF53850">
    <property type="entry name" value="Periplasmic binding protein-like II"/>
    <property type="match status" value="1"/>
</dbReference>
<organism evidence="37 38">
    <name type="scientific">[Candida] arabinofermentans NRRL YB-2248</name>
    <dbReference type="NCBI Taxonomy" id="983967"/>
    <lineage>
        <taxon>Eukaryota</taxon>
        <taxon>Fungi</taxon>
        <taxon>Dikarya</taxon>
        <taxon>Ascomycota</taxon>
        <taxon>Saccharomycotina</taxon>
        <taxon>Pichiomycetes</taxon>
        <taxon>Pichiales</taxon>
        <taxon>Pichiaceae</taxon>
        <taxon>Ogataea</taxon>
        <taxon>Ogataea/Candida clade</taxon>
    </lineage>
</organism>
<evidence type="ECO:0000256" key="26">
    <source>
        <dbReference type="PIRSR" id="PIRSR606539-1"/>
    </source>
</evidence>
<evidence type="ECO:0000256" key="4">
    <source>
        <dbReference type="ARBA" id="ARBA00004496"/>
    </source>
</evidence>
<dbReference type="Pfam" id="PF01634">
    <property type="entry name" value="HisG"/>
    <property type="match status" value="1"/>
</dbReference>
<keyword evidence="21" id="KW-0368">Histidine biosynthesis</keyword>
<evidence type="ECO:0000256" key="2">
    <source>
        <dbReference type="ARBA" id="ARBA00001946"/>
    </source>
</evidence>
<evidence type="ECO:0000256" key="6">
    <source>
        <dbReference type="ARBA" id="ARBA00008109"/>
    </source>
</evidence>
<evidence type="ECO:0000256" key="14">
    <source>
        <dbReference type="ARBA" id="ARBA00022723"/>
    </source>
</evidence>
<dbReference type="Pfam" id="PF16209">
    <property type="entry name" value="PhoLip_ATPase_N"/>
    <property type="match status" value="1"/>
</dbReference>
<dbReference type="Pfam" id="PF16212">
    <property type="entry name" value="PhoLip_ATPase_C"/>
    <property type="match status" value="1"/>
</dbReference>
<dbReference type="FunFam" id="3.30.70.120:FF:000003">
    <property type="entry name" value="ATP phosphoribosyltransferase"/>
    <property type="match status" value="1"/>
</dbReference>
<evidence type="ECO:0000256" key="9">
    <source>
        <dbReference type="ARBA" id="ARBA00022490"/>
    </source>
</evidence>
<dbReference type="NCBIfam" id="TIGR01652">
    <property type="entry name" value="ATPase-Plipid"/>
    <property type="match status" value="1"/>
</dbReference>
<sequence length="1321" mass="147232">MDLMFGRCKLQIQVPENGPYSVPEELIGKTIVSSFTSLTRNYFEKLEGVKPGEPLQTKIKFVGGSVEASCALGVGDAIVDLVESGETMKAAGLKAIETVLDTSAHLIVSKNPSHPELVETIRSRLEGVLAAQKYVLCNYNAPRTMLPALLKLTPGRRAATVSPLEDDTWVAVSSMVERKDMGNIMDKLKELGASDILVFEISNCRQTLNQFTLDRNFEDTLNVALENIDLNPFIDRQNSQISLGNGEDSYSLKSIPINKMDSSMYGDNLDDGDIPLIQSSNSANHGNSRGSSKSDSKSIWSKGVQSLIHSSNRLVLGNGSRKKSSIQLPGDEDNSASSSAFQPIQEQRIVIPHMDTSFSSNKISNAKYNMFSFIPVILYEQFKFFFNLYFLLVALSQAIPALRIGYLSSYIVPLAFVLTVTMLKEAIDDIQRRRRDMEQNNELYEVVGSSKQVPAKNLRCGDLVRIHKDRRIPADMILLQSSENTGESFIKTDQLDGETDWKLRIACSLTQNLSEDDLEVIKITASPPSKHIHSFLGKLTYGDHTTGLTVDNTMWANTVLASGTAIGCIIYTGSDTRQSMNTSTPGVKTGLLELEINSLSKILCICVFVLSVVLVACQGFASDWYVDIMRFLILFSTIIPVSLRVNLDLGKSVYAYQISHDHQIEDTVVRTSTIPEDLGRIEYLLSDKTGTLTQNDMELKKLHLGTVSYAGDTMDLVADYIKNAGDSIKTSRRDLGARVRDLVTTLAICHNVTPTYEDGELDYQAASPDEIAIVKYTKTVGLSLIKRDRTHLTILHEASNRTFDYDILQVFPFSSDSKRMGIIVLDKTKDELWFLQKGADTVMMKIVQQNDWLEEETGNMAREGLRTLVIARKKLSKNLYEEFKAKYNEASLSMLNRNHAMAKVLGQYMEHDLELLGLTGVEDRLQKDVKSSIELLRNAGIKIWMLTGDKVETARCVSVSAKLISRGQYVHTITKLNKPEFALQQIEYLKTNRDACLLIDGESLGLYLNYFRQEFFDIVVHLPAVVACRCSPQQKADVAILIREATHKRVCCIGDGGNDVSMIQCADVGVGIVGKEGKQASLAADFSITQFCHLTKLLLWHGRNSYKRSAKLAQFVIHRGLIISVCQAVFSISSSFEPLALYQGFLMVGYATCYTMAPVFSLVLDSDVNENLVSLYPELYKELTAGTSLSYKTFFVWVLVSLYQGIVIQGLSQLLVGLESELFTKMVALSFSALVFNELAMVAIEINKWNKFMIFSEFITLGIYIGSIPFLTEYYDLDYVKSVAFFWQTITIISISLLPIWAAKAISRKLRPPNYAKVQQA</sequence>
<keyword evidence="10" id="KW-0028">Amino-acid biosynthesis</keyword>
<evidence type="ECO:0000256" key="7">
    <source>
        <dbReference type="ARBA" id="ARBA00009372"/>
    </source>
</evidence>
<keyword evidence="9" id="KW-0963">Cytoplasm</keyword>
<comment type="caution">
    <text evidence="29">Lacks conserved residue(s) required for the propagation of feature annotation.</text>
</comment>
<comment type="cofactor">
    <cofactor evidence="2 28">
        <name>Mg(2+)</name>
        <dbReference type="ChEBI" id="CHEBI:18420"/>
    </cofactor>
</comment>
<feature type="binding site" evidence="27">
    <location>
        <position position="689"/>
    </location>
    <ligand>
        <name>ATP</name>
        <dbReference type="ChEBI" id="CHEBI:30616"/>
    </ligand>
</feature>
<feature type="transmembrane region" description="Helical" evidence="29">
    <location>
        <begin position="1284"/>
        <end position="1303"/>
    </location>
</feature>
<evidence type="ECO:0000256" key="19">
    <source>
        <dbReference type="ARBA" id="ARBA00022989"/>
    </source>
</evidence>
<dbReference type="SUPFAM" id="SSF81665">
    <property type="entry name" value="Calcium ATPase, transmembrane domain M"/>
    <property type="match status" value="1"/>
</dbReference>
<evidence type="ECO:0000313" key="37">
    <source>
        <dbReference type="EMBL" id="ODV85584.1"/>
    </source>
</evidence>
<dbReference type="OrthoDB" id="377733at2759"/>
<comment type="subcellular location">
    <subcellularLocation>
        <location evidence="4">Cytoplasm</location>
    </subcellularLocation>
    <subcellularLocation>
        <location evidence="3">Endosome membrane</location>
        <topology evidence="3">Multi-pass membrane protein</topology>
    </subcellularLocation>
    <subcellularLocation>
        <location evidence="29">Membrane</location>
        <topology evidence="29">Multi-pass membrane protein</topology>
    </subcellularLocation>
</comment>
<feature type="transmembrane region" description="Helical" evidence="29">
    <location>
        <begin position="1139"/>
        <end position="1164"/>
    </location>
</feature>
<comment type="similarity">
    <text evidence="7">Belongs to the ATP phosphoribosyltransferase family.</text>
</comment>
<feature type="compositionally biased region" description="Low complexity" evidence="31">
    <location>
        <begin position="286"/>
        <end position="298"/>
    </location>
</feature>
<evidence type="ECO:0000256" key="20">
    <source>
        <dbReference type="ARBA" id="ARBA00023055"/>
    </source>
</evidence>
<protein>
    <recommendedName>
        <fullName evidence="29">Phospholipid-transporting ATPase</fullName>
        <ecNumber evidence="29">7.6.2.1</ecNumber>
    </recommendedName>
</protein>
<feature type="binding site" evidence="27">
    <location>
        <position position="1058"/>
    </location>
    <ligand>
        <name>ATP</name>
        <dbReference type="ChEBI" id="CHEBI:30616"/>
    </ligand>
</feature>
<dbReference type="InterPro" id="IPR013820">
    <property type="entry name" value="ATP_PRibTrfase_cat"/>
</dbReference>
<keyword evidence="12" id="KW-0808">Transferase</keyword>
<dbReference type="GO" id="GO:0006890">
    <property type="term" value="P:retrograde vesicle-mediated transport, Golgi to endoplasmic reticulum"/>
    <property type="evidence" value="ECO:0007669"/>
    <property type="project" value="TreeGrafter"/>
</dbReference>
<evidence type="ECO:0000259" key="32">
    <source>
        <dbReference type="Pfam" id="PF00122"/>
    </source>
</evidence>
<dbReference type="InterPro" id="IPR023299">
    <property type="entry name" value="ATPase_P-typ_cyto_dom_N"/>
</dbReference>
<evidence type="ECO:0000256" key="17">
    <source>
        <dbReference type="ARBA" id="ARBA00022842"/>
    </source>
</evidence>
<feature type="binding site" evidence="27">
    <location>
        <position position="947"/>
    </location>
    <ligand>
        <name>ATP</name>
        <dbReference type="ChEBI" id="CHEBI:30616"/>
    </ligand>
</feature>
<evidence type="ECO:0000256" key="1">
    <source>
        <dbReference type="ARBA" id="ARBA00000915"/>
    </source>
</evidence>
<dbReference type="GO" id="GO:0010008">
    <property type="term" value="C:endosome membrane"/>
    <property type="evidence" value="ECO:0007669"/>
    <property type="project" value="UniProtKB-SubCell"/>
</dbReference>
<dbReference type="SUPFAM" id="SSF54913">
    <property type="entry name" value="GlnB-like"/>
    <property type="match status" value="1"/>
</dbReference>
<evidence type="ECO:0000256" key="25">
    <source>
        <dbReference type="ARBA" id="ARBA00049128"/>
    </source>
</evidence>
<feature type="region of interest" description="Disordered" evidence="31">
    <location>
        <begin position="318"/>
        <end position="339"/>
    </location>
</feature>
<evidence type="ECO:0000256" key="15">
    <source>
        <dbReference type="ARBA" id="ARBA00022741"/>
    </source>
</evidence>
<dbReference type="GO" id="GO:0005524">
    <property type="term" value="F:ATP binding"/>
    <property type="evidence" value="ECO:0007669"/>
    <property type="project" value="UniProtKB-UniRule"/>
</dbReference>
<keyword evidence="11" id="KW-0328">Glycosyltransferase</keyword>
<keyword evidence="30" id="KW-0175">Coiled coil</keyword>
<keyword evidence="38" id="KW-1185">Reference proteome</keyword>
<dbReference type="Gene3D" id="3.40.50.1000">
    <property type="entry name" value="HAD superfamily/HAD-like"/>
    <property type="match status" value="1"/>
</dbReference>
<dbReference type="SFLD" id="SFLDG00002">
    <property type="entry name" value="C1.7:_P-type_atpase_like"/>
    <property type="match status" value="1"/>
</dbReference>
<reference evidence="38" key="1">
    <citation type="submission" date="2016-04" db="EMBL/GenBank/DDBJ databases">
        <title>Comparative genomics of biotechnologically important yeasts.</title>
        <authorList>
            <consortium name="DOE Joint Genome Institute"/>
            <person name="Riley R."/>
            <person name="Haridas S."/>
            <person name="Wolfe K.H."/>
            <person name="Lopes M.R."/>
            <person name="Hittinger C.T."/>
            <person name="Goker M."/>
            <person name="Salamov A."/>
            <person name="Wisecaver J."/>
            <person name="Long T.M."/>
            <person name="Aerts A.L."/>
            <person name="Barry K."/>
            <person name="Choi C."/>
            <person name="Clum A."/>
            <person name="Coughlan A.Y."/>
            <person name="Deshpande S."/>
            <person name="Douglass A.P."/>
            <person name="Hanson S.J."/>
            <person name="Klenk H.-P."/>
            <person name="Labutti K."/>
            <person name="Lapidus A."/>
            <person name="Lindquist E."/>
            <person name="Lipzen A."/>
            <person name="Meier-Kolthoff J.P."/>
            <person name="Ohm R.A."/>
            <person name="Otillar R.P."/>
            <person name="Pangilinan J."/>
            <person name="Peng Y."/>
            <person name="Rokas A."/>
            <person name="Rosa C.A."/>
            <person name="Scheuner C."/>
            <person name="Sibirny A.A."/>
            <person name="Slot J.C."/>
            <person name="Stielow J.B."/>
            <person name="Sun H."/>
            <person name="Kurtzman C.P."/>
            <person name="Blackwell M."/>
            <person name="Grigoriev I.V."/>
            <person name="Jeffries T.W."/>
        </authorList>
    </citation>
    <scope>NUCLEOTIDE SEQUENCE [LARGE SCALE GENOMIC DNA]</scope>
    <source>
        <strain evidence="38">NRRL YB-2248</strain>
    </source>
</reference>
<dbReference type="EMBL" id="KV453852">
    <property type="protein sequence ID" value="ODV85584.1"/>
    <property type="molecule type" value="Genomic_DNA"/>
</dbReference>
<feature type="domain" description="ATP phosphoribosyltransferase catalytic" evidence="33">
    <location>
        <begin position="1"/>
        <end position="126"/>
    </location>
</feature>
<evidence type="ECO:0000256" key="28">
    <source>
        <dbReference type="PIRSR" id="PIRSR606539-3"/>
    </source>
</evidence>
<dbReference type="InterPro" id="IPR011322">
    <property type="entry name" value="N-reg_PII-like_a/b"/>
</dbReference>
<feature type="active site" description="4-aspartylphosphate intermediate" evidence="26">
    <location>
        <position position="687"/>
    </location>
</feature>
<feature type="domain" description="P-type ATPase C-terminal" evidence="36">
    <location>
        <begin position="1082"/>
        <end position="1312"/>
    </location>
</feature>
<keyword evidence="14 28" id="KW-0479">Metal-binding</keyword>
<feature type="domain" description="P-type ATPase A" evidence="32">
    <location>
        <begin position="448"/>
        <end position="577"/>
    </location>
</feature>
<evidence type="ECO:0000256" key="11">
    <source>
        <dbReference type="ARBA" id="ARBA00022676"/>
    </source>
</evidence>
<dbReference type="Gene3D" id="3.40.1110.10">
    <property type="entry name" value="Calcium-transporting ATPase, cytoplasmic domain N"/>
    <property type="match status" value="1"/>
</dbReference>
<dbReference type="FunFam" id="3.40.190.10:FF:000123">
    <property type="entry name" value="HIS1p ATP phosphoribosyltransferase"/>
    <property type="match status" value="1"/>
</dbReference>
<evidence type="ECO:0000259" key="34">
    <source>
        <dbReference type="Pfam" id="PF08029"/>
    </source>
</evidence>
<dbReference type="Pfam" id="PF00122">
    <property type="entry name" value="E1-E2_ATPase"/>
    <property type="match status" value="1"/>
</dbReference>
<dbReference type="InterPro" id="IPR001757">
    <property type="entry name" value="P_typ_ATPase"/>
</dbReference>
<dbReference type="Gene3D" id="2.70.150.10">
    <property type="entry name" value="Calcium-transporting ATPase, cytoplasmic transduction domain A"/>
    <property type="match status" value="1"/>
</dbReference>
<dbReference type="InterPro" id="IPR044492">
    <property type="entry name" value="P_typ_ATPase_HD_dom"/>
</dbReference>
<feature type="domain" description="Histidine biosynthesis HisG C-terminal" evidence="34">
    <location>
        <begin position="131"/>
        <end position="203"/>
    </location>
</feature>
<keyword evidence="20" id="KW-0445">Lipid transport</keyword>
<dbReference type="InterPro" id="IPR036412">
    <property type="entry name" value="HAD-like_sf"/>
</dbReference>
<dbReference type="GO" id="GO:0140346">
    <property type="term" value="F:phosphatidylserine flippase activity"/>
    <property type="evidence" value="ECO:0007669"/>
    <property type="project" value="UniProtKB-ARBA"/>
</dbReference>
<dbReference type="SUPFAM" id="SSF81660">
    <property type="entry name" value="Metal cation-transporting ATPase, ATP-binding domain N"/>
    <property type="match status" value="1"/>
</dbReference>